<dbReference type="GO" id="GO:0051537">
    <property type="term" value="F:2 iron, 2 sulfur cluster binding"/>
    <property type="evidence" value="ECO:0007669"/>
    <property type="project" value="InterPro"/>
</dbReference>
<organism evidence="2 3">
    <name type="scientific">Celerinatantimonas diazotrophica</name>
    <dbReference type="NCBI Taxonomy" id="412034"/>
    <lineage>
        <taxon>Bacteria</taxon>
        <taxon>Pseudomonadati</taxon>
        <taxon>Pseudomonadota</taxon>
        <taxon>Gammaproteobacteria</taxon>
        <taxon>Celerinatantimonadaceae</taxon>
        <taxon>Celerinatantimonas</taxon>
    </lineage>
</organism>
<dbReference type="AlphaFoldDB" id="A0A4R1J848"/>
<dbReference type="InterPro" id="IPR024726">
    <property type="entry name" value="FhuF_C"/>
</dbReference>
<name>A0A4R1J848_9GAMM</name>
<evidence type="ECO:0000313" key="3">
    <source>
        <dbReference type="Proteomes" id="UP000295565"/>
    </source>
</evidence>
<keyword evidence="3" id="KW-1185">Reference proteome</keyword>
<evidence type="ECO:0000259" key="1">
    <source>
        <dbReference type="Pfam" id="PF11575"/>
    </source>
</evidence>
<protein>
    <submittedName>
        <fullName evidence="2">Siderophore ferric iron reductase</fullName>
    </submittedName>
</protein>
<feature type="domain" description="Ferric siderophore reductase C-terminal" evidence="1">
    <location>
        <begin position="211"/>
        <end position="231"/>
    </location>
</feature>
<evidence type="ECO:0000313" key="2">
    <source>
        <dbReference type="EMBL" id="TCK46676.1"/>
    </source>
</evidence>
<gene>
    <name evidence="2" type="ORF">EV690_3262</name>
</gene>
<proteinExistence type="predicted"/>
<dbReference type="EMBL" id="SMGD01000017">
    <property type="protein sequence ID" value="TCK46676.1"/>
    <property type="molecule type" value="Genomic_DNA"/>
</dbReference>
<comment type="caution">
    <text evidence="2">The sequence shown here is derived from an EMBL/GenBank/DDBJ whole genome shotgun (WGS) entry which is preliminary data.</text>
</comment>
<dbReference type="NCBIfam" id="TIGR03950">
    <property type="entry name" value="sidero_Fe_reduc"/>
    <property type="match status" value="1"/>
</dbReference>
<dbReference type="Proteomes" id="UP000295565">
    <property type="component" value="Unassembled WGS sequence"/>
</dbReference>
<reference evidence="2 3" key="1">
    <citation type="submission" date="2019-03" db="EMBL/GenBank/DDBJ databases">
        <title>Genomic Encyclopedia of Type Strains, Phase IV (KMG-IV): sequencing the most valuable type-strain genomes for metagenomic binning, comparative biology and taxonomic classification.</title>
        <authorList>
            <person name="Goeker M."/>
        </authorList>
    </citation>
    <scope>NUCLEOTIDE SEQUENCE [LARGE SCALE GENOMIC DNA]</scope>
    <source>
        <strain evidence="2 3">DSM 18577</strain>
    </source>
</reference>
<dbReference type="RefSeq" id="WP_131914008.1">
    <property type="nucleotide sequence ID" value="NZ_OU594967.1"/>
</dbReference>
<dbReference type="OrthoDB" id="7942745at2"/>
<dbReference type="Pfam" id="PF11575">
    <property type="entry name" value="FhuF_C"/>
    <property type="match status" value="1"/>
</dbReference>
<dbReference type="InterPro" id="IPR023998">
    <property type="entry name" value="FCR-like"/>
</dbReference>
<sequence length="249" mass="28211">MTTSTQSLFAMAKRYHPALQGDTSLPLSDALLLGQDNTQGIRTLYQHWQRQSPEAGNRYWAARCWSLLIWQPIYLSIVAVHGCQIKIPLEQIVQHLKQGVVAGYTLTPDQLQHAPEQLCLSIAANQLKQMHQTFFNQCQSIFNLRPNFASRLAADIVLSGLIQLTTIEPSITNKQIQELAIQWLAELGWSNESHLMLIFLNDDTPHLALNRKSCCFNYCRADGELCSTCPKLSLDERKRRIAQELSTHA</sequence>
<accession>A0A4R1J848</accession>